<dbReference type="Proteomes" id="UP000264036">
    <property type="component" value="Unassembled WGS sequence"/>
</dbReference>
<reference evidence="5 6" key="1">
    <citation type="journal article" date="2018" name="Nat. Biotechnol.">
        <title>A standardized bacterial taxonomy based on genome phylogeny substantially revises the tree of life.</title>
        <authorList>
            <person name="Parks D.H."/>
            <person name="Chuvochina M."/>
            <person name="Waite D.W."/>
            <person name="Rinke C."/>
            <person name="Skarshewski A."/>
            <person name="Chaumeil P.A."/>
            <person name="Hugenholtz P."/>
        </authorList>
    </citation>
    <scope>NUCLEOTIDE SEQUENCE [LARGE SCALE GENOMIC DNA]</scope>
    <source>
        <strain evidence="5">UBA10707</strain>
    </source>
</reference>
<evidence type="ECO:0000256" key="2">
    <source>
        <dbReference type="ARBA" id="ARBA00023125"/>
    </source>
</evidence>
<dbReference type="GO" id="GO:0003700">
    <property type="term" value="F:DNA-binding transcription factor activity"/>
    <property type="evidence" value="ECO:0007669"/>
    <property type="project" value="TreeGrafter"/>
</dbReference>
<evidence type="ECO:0000313" key="6">
    <source>
        <dbReference type="Proteomes" id="UP000264036"/>
    </source>
</evidence>
<keyword evidence="3" id="KW-0804">Transcription</keyword>
<dbReference type="InterPro" id="IPR010982">
    <property type="entry name" value="Lambda_DNA-bd_dom_sf"/>
</dbReference>
<dbReference type="EMBL" id="DOEK01000047">
    <property type="protein sequence ID" value="HBP32078.1"/>
    <property type="molecule type" value="Genomic_DNA"/>
</dbReference>
<dbReference type="PANTHER" id="PTHR30146">
    <property type="entry name" value="LACI-RELATED TRANSCRIPTIONAL REPRESSOR"/>
    <property type="match status" value="1"/>
</dbReference>
<protein>
    <submittedName>
        <fullName evidence="5">LacI family transcriptional regulator</fullName>
    </submittedName>
</protein>
<comment type="caution">
    <text evidence="5">The sequence shown here is derived from an EMBL/GenBank/DDBJ whole genome shotgun (WGS) entry which is preliminary data.</text>
</comment>
<dbReference type="InterPro" id="IPR046335">
    <property type="entry name" value="LacI/GalR-like_sensor"/>
</dbReference>
<dbReference type="Pfam" id="PF00356">
    <property type="entry name" value="LacI"/>
    <property type="match status" value="1"/>
</dbReference>
<dbReference type="SUPFAM" id="SSF47413">
    <property type="entry name" value="lambda repressor-like DNA-binding domains"/>
    <property type="match status" value="1"/>
</dbReference>
<dbReference type="InterPro" id="IPR000843">
    <property type="entry name" value="HTH_LacI"/>
</dbReference>
<dbReference type="PANTHER" id="PTHR30146:SF33">
    <property type="entry name" value="TRANSCRIPTIONAL REGULATOR"/>
    <property type="match status" value="1"/>
</dbReference>
<proteinExistence type="predicted"/>
<gene>
    <name evidence="5" type="ORF">DD666_22045</name>
</gene>
<feature type="domain" description="HTH lacI-type" evidence="4">
    <location>
        <begin position="9"/>
        <end position="63"/>
    </location>
</feature>
<dbReference type="SMART" id="SM00354">
    <property type="entry name" value="HTH_LACI"/>
    <property type="match status" value="1"/>
</dbReference>
<evidence type="ECO:0000313" key="5">
    <source>
        <dbReference type="EMBL" id="HBP32078.1"/>
    </source>
</evidence>
<keyword evidence="1" id="KW-0805">Transcription regulation</keyword>
<evidence type="ECO:0000256" key="1">
    <source>
        <dbReference type="ARBA" id="ARBA00023015"/>
    </source>
</evidence>
<dbReference type="GO" id="GO:0000976">
    <property type="term" value="F:transcription cis-regulatory region binding"/>
    <property type="evidence" value="ECO:0007669"/>
    <property type="project" value="TreeGrafter"/>
</dbReference>
<dbReference type="AlphaFoldDB" id="A0A356LMY4"/>
<dbReference type="CDD" id="cd01392">
    <property type="entry name" value="HTH_LacI"/>
    <property type="match status" value="1"/>
</dbReference>
<dbReference type="InterPro" id="IPR028082">
    <property type="entry name" value="Peripla_BP_I"/>
</dbReference>
<dbReference type="Gene3D" id="3.40.50.2300">
    <property type="match status" value="2"/>
</dbReference>
<dbReference type="PROSITE" id="PS50932">
    <property type="entry name" value="HTH_LACI_2"/>
    <property type="match status" value="1"/>
</dbReference>
<accession>A0A356LMY4</accession>
<dbReference type="SUPFAM" id="SSF53822">
    <property type="entry name" value="Periplasmic binding protein-like I"/>
    <property type="match status" value="1"/>
</dbReference>
<dbReference type="Gene3D" id="1.10.260.40">
    <property type="entry name" value="lambda repressor-like DNA-binding domains"/>
    <property type="match status" value="1"/>
</dbReference>
<organism evidence="5 6">
    <name type="scientific">Advenella kashmirensis</name>
    <dbReference type="NCBI Taxonomy" id="310575"/>
    <lineage>
        <taxon>Bacteria</taxon>
        <taxon>Pseudomonadati</taxon>
        <taxon>Pseudomonadota</taxon>
        <taxon>Betaproteobacteria</taxon>
        <taxon>Burkholderiales</taxon>
        <taxon>Alcaligenaceae</taxon>
    </lineage>
</organism>
<keyword evidence="2" id="KW-0238">DNA-binding</keyword>
<evidence type="ECO:0000259" key="4">
    <source>
        <dbReference type="PROSITE" id="PS50932"/>
    </source>
</evidence>
<name>A0A356LMY4_9BURK</name>
<sequence length="340" mass="37044">MPEIRSGKPTLKDIARLAGVSVGTASTAFSHPEKLKKQTLDRIMQVVQSLGYIRNGAAQALVSQKTRTIAVTVPTIDNPLYSSLVASIQKVLVANGYHMVIGSHEYQFEREYEVIRFLIEKGIDGLIVVGAMHEERTFTMLTMSNIPYVISLSLSDRAQQHSVGISNFDAGYAMGNLVASMGHKAIALSGGVQSSNERALERQQGALAALEKYGIGVPEEWRIQHEISISGGRDIFRKLWSMDAKPSVLICSTDVQAIGVLDESRRYGVDVPGTLSVTGFDDIEYASLCTPPLTTVKMPISEIGTRSTNHLLEIIQGKCPMRLEKLDTSIILRESLAPAG</sequence>
<evidence type="ECO:0000256" key="3">
    <source>
        <dbReference type="ARBA" id="ARBA00023163"/>
    </source>
</evidence>
<dbReference type="Pfam" id="PF13377">
    <property type="entry name" value="Peripla_BP_3"/>
    <property type="match status" value="1"/>
</dbReference>